<gene>
    <name evidence="1" type="ORF">EWM59_12570</name>
</gene>
<dbReference type="EMBL" id="SEWF01000016">
    <property type="protein sequence ID" value="RYU95279.1"/>
    <property type="molecule type" value="Genomic_DNA"/>
</dbReference>
<accession>A0A4Q5LZZ6</accession>
<sequence>MYRIFILLSFIIICWSCYKKEKTAESVANKLQESKEKKKTSKNLFSSIDSSQLASYIPKGYVLLDSALGDLNRDPYIDIVLVLKQPNEEETSDIIEHPTPRPLLLLLGQADNSYKVVTRNDKAVLCFSCGGMMSDPFVRVVIKKGYFSIEHYGGSAWRWGVTTTFKYNPLLSDWYLYKQGYESFHASDPEKIKTTIETEKDFGKIAFSTYDSDKFSEK</sequence>
<keyword evidence="2" id="KW-1185">Reference proteome</keyword>
<evidence type="ECO:0000313" key="1">
    <source>
        <dbReference type="EMBL" id="RYU95279.1"/>
    </source>
</evidence>
<evidence type="ECO:0000313" key="2">
    <source>
        <dbReference type="Proteomes" id="UP000293162"/>
    </source>
</evidence>
<name>A0A4Q5LZZ6_9BACT</name>
<proteinExistence type="predicted"/>
<reference evidence="1 2" key="1">
    <citation type="submission" date="2019-02" db="EMBL/GenBank/DDBJ databases">
        <title>Bacterial novel species Emticicia sp. 17J42-9 isolated from soil.</title>
        <authorList>
            <person name="Jung H.-Y."/>
        </authorList>
    </citation>
    <scope>NUCLEOTIDE SEQUENCE [LARGE SCALE GENOMIC DNA]</scope>
    <source>
        <strain evidence="1 2">17J42-9</strain>
    </source>
</reference>
<dbReference type="AlphaFoldDB" id="A0A4Q5LZZ6"/>
<comment type="caution">
    <text evidence="1">The sequence shown here is derived from an EMBL/GenBank/DDBJ whole genome shotgun (WGS) entry which is preliminary data.</text>
</comment>
<protein>
    <submittedName>
        <fullName evidence="1">Uncharacterized protein</fullName>
    </submittedName>
</protein>
<dbReference type="RefSeq" id="WP_130021328.1">
    <property type="nucleotide sequence ID" value="NZ_SEWF01000016.1"/>
</dbReference>
<dbReference type="OrthoDB" id="86940at2"/>
<organism evidence="1 2">
    <name type="scientific">Emticicia agri</name>
    <dbReference type="NCBI Taxonomy" id="2492393"/>
    <lineage>
        <taxon>Bacteria</taxon>
        <taxon>Pseudomonadati</taxon>
        <taxon>Bacteroidota</taxon>
        <taxon>Cytophagia</taxon>
        <taxon>Cytophagales</taxon>
        <taxon>Leadbetterellaceae</taxon>
        <taxon>Emticicia</taxon>
    </lineage>
</organism>
<dbReference type="Proteomes" id="UP000293162">
    <property type="component" value="Unassembled WGS sequence"/>
</dbReference>